<evidence type="ECO:0000259" key="9">
    <source>
        <dbReference type="PROSITE" id="PS50178"/>
    </source>
</evidence>
<feature type="compositionally biased region" description="Basic and acidic residues" evidence="7">
    <location>
        <begin position="399"/>
        <end position="413"/>
    </location>
</feature>
<dbReference type="PROSITE" id="PS50089">
    <property type="entry name" value="ZF_RING_2"/>
    <property type="match status" value="1"/>
</dbReference>
<dbReference type="PROSITE" id="PS50178">
    <property type="entry name" value="ZF_FYVE"/>
    <property type="match status" value="1"/>
</dbReference>
<feature type="compositionally biased region" description="Polar residues" evidence="7">
    <location>
        <begin position="377"/>
        <end position="390"/>
    </location>
</feature>
<dbReference type="InterPro" id="IPR013083">
    <property type="entry name" value="Znf_RING/FYVE/PHD"/>
</dbReference>
<dbReference type="InterPro" id="IPR036361">
    <property type="entry name" value="SAP_dom_sf"/>
</dbReference>
<comment type="subcellular location">
    <subcellularLocation>
        <location evidence="1">Cell membrane</location>
        <topology evidence="1">Peripheral membrane protein</topology>
    </subcellularLocation>
</comment>
<protein>
    <recommendedName>
        <fullName evidence="12">RING-type domain-containing protein</fullName>
    </recommendedName>
</protein>
<evidence type="ECO:0000259" key="8">
    <source>
        <dbReference type="PROSITE" id="PS50089"/>
    </source>
</evidence>
<evidence type="ECO:0000256" key="2">
    <source>
        <dbReference type="ARBA" id="ARBA00022723"/>
    </source>
</evidence>
<dbReference type="GO" id="GO:0043161">
    <property type="term" value="P:proteasome-mediated ubiquitin-dependent protein catabolic process"/>
    <property type="evidence" value="ECO:0007669"/>
    <property type="project" value="TreeGrafter"/>
</dbReference>
<proteinExistence type="predicted"/>
<dbReference type="CDD" id="cd16500">
    <property type="entry name" value="RING-HC_CARP"/>
    <property type="match status" value="1"/>
</dbReference>
<dbReference type="InterPro" id="IPR011011">
    <property type="entry name" value="Znf_FYVE_PHD"/>
</dbReference>
<dbReference type="Pfam" id="PF22968">
    <property type="entry name" value="RNF34L-like_3rd"/>
    <property type="match status" value="1"/>
</dbReference>
<dbReference type="SUPFAM" id="SSF57850">
    <property type="entry name" value="RING/U-box"/>
    <property type="match status" value="1"/>
</dbReference>
<dbReference type="CDD" id="cd15750">
    <property type="entry name" value="FYVE_CARP"/>
    <property type="match status" value="1"/>
</dbReference>
<dbReference type="Gene3D" id="1.10.720.140">
    <property type="match status" value="1"/>
</dbReference>
<dbReference type="SUPFAM" id="SSF68906">
    <property type="entry name" value="SAP domain"/>
    <property type="match status" value="1"/>
</dbReference>
<dbReference type="Pfam" id="PF23632">
    <property type="entry name" value="SAP_RNF34_RFFL"/>
    <property type="match status" value="1"/>
</dbReference>
<dbReference type="AlphaFoldDB" id="A0AAV2I8I7"/>
<feature type="compositionally biased region" description="Low complexity" evidence="7">
    <location>
        <begin position="426"/>
        <end position="440"/>
    </location>
</feature>
<evidence type="ECO:0000256" key="6">
    <source>
        <dbReference type="SAM" id="Coils"/>
    </source>
</evidence>
<evidence type="ECO:0000313" key="10">
    <source>
        <dbReference type="EMBL" id="CAL1543028.1"/>
    </source>
</evidence>
<dbReference type="InterPro" id="IPR057299">
    <property type="entry name" value="RNF34_RFFL_SAP"/>
</dbReference>
<feature type="domain" description="FYVE-type" evidence="9">
    <location>
        <begin position="57"/>
        <end position="106"/>
    </location>
</feature>
<keyword evidence="2" id="KW-0479">Metal-binding</keyword>
<dbReference type="Proteomes" id="UP001497497">
    <property type="component" value="Unassembled WGS sequence"/>
</dbReference>
<dbReference type="GO" id="GO:0005886">
    <property type="term" value="C:plasma membrane"/>
    <property type="evidence" value="ECO:0007669"/>
    <property type="project" value="UniProtKB-SubCell"/>
</dbReference>
<dbReference type="SUPFAM" id="SSF57903">
    <property type="entry name" value="FYVE/PHD zinc finger"/>
    <property type="match status" value="1"/>
</dbReference>
<accession>A0AAV2I8I7</accession>
<feature type="compositionally biased region" description="Polar residues" evidence="7">
    <location>
        <begin position="204"/>
        <end position="213"/>
    </location>
</feature>
<dbReference type="InterPro" id="IPR055111">
    <property type="entry name" value="RNF34_RFFL_HeH"/>
</dbReference>
<sequence length="498" mass="55315">MGAGALNGHSKETSTQNFTSSSYGYGVTSSASTLKSSTTTTTTTDKLKPNLQMKMSCEMCSVNFTIFKRKKFCQECHRYFCSNCLPKPPANSVVGRQCSKCRLLVSGHFSREDLQTWKVKDMRCFLSARNISTKDCKEKQDLIELVLSQFCTRPRRSMQDQAEHEIFVREMADHVRNVSYSSDLPQHGDVNGDLTNRIGVNDLPGSQPTTSSAPGPARVNGATETNSSFTAENAEQFTSTESSSVAPEVASTAPPAEETAEMSFEMDGERLQELLESMERIRDTLERQRDGNTAEELPSTAIRRTHIDDIAEVSEIEDLSIRQLKELLVNNFVDYRGCFEKAELIDRVKRLWKDHQANKLRAEKIHKEEESAYYGSEPQTVNSSQISVSDATEPLIATDRLERSETPMSKDDEAAAATFTQQAPESTSSDAPQNSSSASSTGTKEVGDSLCHICMDALVDCILLECGHMVTCTQCGKRLADCPICRQYIVRVVRVFRS</sequence>
<evidence type="ECO:0000256" key="3">
    <source>
        <dbReference type="ARBA" id="ARBA00022771"/>
    </source>
</evidence>
<dbReference type="InterPro" id="IPR001841">
    <property type="entry name" value="Znf_RING"/>
</dbReference>
<organism evidence="10 11">
    <name type="scientific">Lymnaea stagnalis</name>
    <name type="common">Great pond snail</name>
    <name type="synonym">Helix stagnalis</name>
    <dbReference type="NCBI Taxonomy" id="6523"/>
    <lineage>
        <taxon>Eukaryota</taxon>
        <taxon>Metazoa</taxon>
        <taxon>Spiralia</taxon>
        <taxon>Lophotrochozoa</taxon>
        <taxon>Mollusca</taxon>
        <taxon>Gastropoda</taxon>
        <taxon>Heterobranchia</taxon>
        <taxon>Euthyneura</taxon>
        <taxon>Panpulmonata</taxon>
        <taxon>Hygrophila</taxon>
        <taxon>Lymnaeoidea</taxon>
        <taxon>Lymnaeidae</taxon>
        <taxon>Lymnaea</taxon>
    </lineage>
</organism>
<evidence type="ECO:0000313" key="11">
    <source>
        <dbReference type="Proteomes" id="UP001497497"/>
    </source>
</evidence>
<dbReference type="GO" id="GO:0061630">
    <property type="term" value="F:ubiquitin protein ligase activity"/>
    <property type="evidence" value="ECO:0007669"/>
    <property type="project" value="TreeGrafter"/>
</dbReference>
<evidence type="ECO:0000256" key="7">
    <source>
        <dbReference type="SAM" id="MobiDB-lite"/>
    </source>
</evidence>
<evidence type="ECO:0000256" key="4">
    <source>
        <dbReference type="ARBA" id="ARBA00022833"/>
    </source>
</evidence>
<name>A0AAV2I8I7_LYMST</name>
<gene>
    <name evidence="10" type="ORF">GSLYS_00016562001</name>
</gene>
<dbReference type="PANTHER" id="PTHR14879:SF15">
    <property type="entry name" value="E3 UBIQUITIN-PROTEIN LIGASE RIFIFYLIN-LIKE PROTEIN"/>
    <property type="match status" value="1"/>
</dbReference>
<dbReference type="SMART" id="SM00184">
    <property type="entry name" value="RING"/>
    <property type="match status" value="2"/>
</dbReference>
<dbReference type="InterPro" id="IPR017455">
    <property type="entry name" value="Znf_FYVE-rel"/>
</dbReference>
<dbReference type="GO" id="GO:1902042">
    <property type="term" value="P:negative regulation of extrinsic apoptotic signaling pathway via death domain receptors"/>
    <property type="evidence" value="ECO:0007669"/>
    <property type="project" value="TreeGrafter"/>
</dbReference>
<feature type="compositionally biased region" description="Polar residues" evidence="7">
    <location>
        <begin position="222"/>
        <end position="237"/>
    </location>
</feature>
<keyword evidence="3 5" id="KW-0863">Zinc-finger</keyword>
<feature type="coiled-coil region" evidence="6">
    <location>
        <begin position="268"/>
        <end position="295"/>
    </location>
</feature>
<dbReference type="GO" id="GO:0070936">
    <property type="term" value="P:protein K48-linked ubiquitination"/>
    <property type="evidence" value="ECO:0007669"/>
    <property type="project" value="TreeGrafter"/>
</dbReference>
<dbReference type="GO" id="GO:0005737">
    <property type="term" value="C:cytoplasm"/>
    <property type="evidence" value="ECO:0007669"/>
    <property type="project" value="TreeGrafter"/>
</dbReference>
<dbReference type="Gene3D" id="3.30.40.10">
    <property type="entry name" value="Zinc/RING finger domain, C3HC4 (zinc finger)"/>
    <property type="match status" value="1"/>
</dbReference>
<feature type="region of interest" description="Disordered" evidence="7">
    <location>
        <begin position="180"/>
        <end position="263"/>
    </location>
</feature>
<dbReference type="Gene3D" id="1.10.720.30">
    <property type="entry name" value="SAP domain"/>
    <property type="match status" value="1"/>
</dbReference>
<dbReference type="InterPro" id="IPR051728">
    <property type="entry name" value="RING-FYVE_E3_ubiquitin-ligase"/>
</dbReference>
<reference evidence="10 11" key="1">
    <citation type="submission" date="2024-04" db="EMBL/GenBank/DDBJ databases">
        <authorList>
            <consortium name="Genoscope - CEA"/>
            <person name="William W."/>
        </authorList>
    </citation>
    <scope>NUCLEOTIDE SEQUENCE [LARGE SCALE GENOMIC DNA]</scope>
</reference>
<dbReference type="EMBL" id="CAXITT010000520">
    <property type="protein sequence ID" value="CAL1543028.1"/>
    <property type="molecule type" value="Genomic_DNA"/>
</dbReference>
<keyword evidence="6" id="KW-0175">Coiled coil</keyword>
<dbReference type="Pfam" id="PF13920">
    <property type="entry name" value="zf-C3HC4_3"/>
    <property type="match status" value="1"/>
</dbReference>
<dbReference type="FunFam" id="3.30.40.10:FF:000110">
    <property type="entry name" value="E3 ubiquitin-protein ligase RNF34 isoform X1"/>
    <property type="match status" value="1"/>
</dbReference>
<evidence type="ECO:0000256" key="1">
    <source>
        <dbReference type="ARBA" id="ARBA00004202"/>
    </source>
</evidence>
<dbReference type="GO" id="GO:0008270">
    <property type="term" value="F:zinc ion binding"/>
    <property type="evidence" value="ECO:0007669"/>
    <property type="project" value="UniProtKB-KW"/>
</dbReference>
<evidence type="ECO:0008006" key="12">
    <source>
        <dbReference type="Google" id="ProtNLM"/>
    </source>
</evidence>
<keyword evidence="11" id="KW-1185">Reference proteome</keyword>
<evidence type="ECO:0000256" key="5">
    <source>
        <dbReference type="PROSITE-ProRule" id="PRU00175"/>
    </source>
</evidence>
<dbReference type="PANTHER" id="PTHR14879">
    <property type="entry name" value="CASPASE REGULATOR, RING FINGER DOMAIN-CONTAINING"/>
    <property type="match status" value="1"/>
</dbReference>
<feature type="domain" description="RING-type" evidence="8">
    <location>
        <begin position="451"/>
        <end position="486"/>
    </location>
</feature>
<feature type="compositionally biased region" description="Low complexity" evidence="7">
    <location>
        <begin position="238"/>
        <end position="257"/>
    </location>
</feature>
<keyword evidence="4" id="KW-0862">Zinc</keyword>
<comment type="caution">
    <text evidence="10">The sequence shown here is derived from an EMBL/GenBank/DDBJ whole genome shotgun (WGS) entry which is preliminary data.</text>
</comment>
<feature type="region of interest" description="Disordered" evidence="7">
    <location>
        <begin position="371"/>
        <end position="442"/>
    </location>
</feature>